<dbReference type="EMBL" id="BQXS01007229">
    <property type="protein sequence ID" value="GKT26484.1"/>
    <property type="molecule type" value="Genomic_DNA"/>
</dbReference>
<organism evidence="1 2">
    <name type="scientific">Aduncisulcus paluster</name>
    <dbReference type="NCBI Taxonomy" id="2918883"/>
    <lineage>
        <taxon>Eukaryota</taxon>
        <taxon>Metamonada</taxon>
        <taxon>Carpediemonas-like organisms</taxon>
        <taxon>Aduncisulcus</taxon>
    </lineage>
</organism>
<proteinExistence type="predicted"/>
<dbReference type="InterPro" id="IPR032675">
    <property type="entry name" value="LRR_dom_sf"/>
</dbReference>
<gene>
    <name evidence="1" type="ORF">ADUPG1_004700</name>
</gene>
<dbReference type="Proteomes" id="UP001057375">
    <property type="component" value="Unassembled WGS sequence"/>
</dbReference>
<feature type="non-terminal residue" evidence="1">
    <location>
        <position position="1"/>
    </location>
</feature>
<reference evidence="1" key="1">
    <citation type="submission" date="2022-03" db="EMBL/GenBank/DDBJ databases">
        <title>Draft genome sequence of Aduncisulcus paluster, a free-living microaerophilic Fornicata.</title>
        <authorList>
            <person name="Yuyama I."/>
            <person name="Kume K."/>
            <person name="Tamura T."/>
            <person name="Inagaki Y."/>
            <person name="Hashimoto T."/>
        </authorList>
    </citation>
    <scope>NUCLEOTIDE SEQUENCE</scope>
    <source>
        <strain evidence="1">NY0171</strain>
    </source>
</reference>
<feature type="non-terminal residue" evidence="1">
    <location>
        <position position="121"/>
    </location>
</feature>
<keyword evidence="2" id="KW-1185">Reference proteome</keyword>
<evidence type="ECO:0000313" key="2">
    <source>
        <dbReference type="Proteomes" id="UP001057375"/>
    </source>
</evidence>
<dbReference type="Gene3D" id="3.80.10.10">
    <property type="entry name" value="Ribonuclease Inhibitor"/>
    <property type="match status" value="1"/>
</dbReference>
<evidence type="ECO:0000313" key="1">
    <source>
        <dbReference type="EMBL" id="GKT26484.1"/>
    </source>
</evidence>
<name>A0ABQ5K6C0_9EUKA</name>
<comment type="caution">
    <text evidence="1">The sequence shown here is derived from an EMBL/GenBank/DDBJ whole genome shotgun (WGS) entry which is preliminary data.</text>
</comment>
<sequence>RQVPSDPTQGYCESIIPDPALHACLVSDSDGHTPYIPTTDRIGTSFNAAALQHLETSIDCSNYSITLEDNTPVGISNITGLEHAVLIPSLDLHSNADISDISPLSALTSLEYLFLGGCDIS</sequence>
<dbReference type="SUPFAM" id="SSF52058">
    <property type="entry name" value="L domain-like"/>
    <property type="match status" value="1"/>
</dbReference>
<accession>A0ABQ5K6C0</accession>
<protein>
    <submittedName>
        <fullName evidence="1">Uncharacterized protein</fullName>
    </submittedName>
</protein>